<name>A0A6M3L9M4_9ZZZZ</name>
<dbReference type="AlphaFoldDB" id="A0A6M3L9M4"/>
<reference evidence="1" key="1">
    <citation type="submission" date="2020-03" db="EMBL/GenBank/DDBJ databases">
        <title>The deep terrestrial virosphere.</title>
        <authorList>
            <person name="Holmfeldt K."/>
            <person name="Nilsson E."/>
            <person name="Simone D."/>
            <person name="Lopez-Fernandez M."/>
            <person name="Wu X."/>
            <person name="de Brujin I."/>
            <person name="Lundin D."/>
            <person name="Andersson A."/>
            <person name="Bertilsson S."/>
            <person name="Dopson M."/>
        </authorList>
    </citation>
    <scope>NUCLEOTIDE SEQUENCE</scope>
    <source>
        <strain evidence="1">MM415B03380</strain>
    </source>
</reference>
<proteinExistence type="predicted"/>
<evidence type="ECO:0000313" key="1">
    <source>
        <dbReference type="EMBL" id="QJA91390.1"/>
    </source>
</evidence>
<organism evidence="1">
    <name type="scientific">viral metagenome</name>
    <dbReference type="NCBI Taxonomy" id="1070528"/>
    <lineage>
        <taxon>unclassified sequences</taxon>
        <taxon>metagenomes</taxon>
        <taxon>organismal metagenomes</taxon>
    </lineage>
</organism>
<protein>
    <submittedName>
        <fullName evidence="1">Uncharacterized protein</fullName>
    </submittedName>
</protein>
<accession>A0A6M3L9M4</accession>
<dbReference type="EMBL" id="MT142984">
    <property type="protein sequence ID" value="QJA91390.1"/>
    <property type="molecule type" value="Genomic_DNA"/>
</dbReference>
<sequence length="55" mass="6502">MKLRHEKNTLSLEKRTAKRNNYDNIMLQLCSDYVLCMTSHMEDEDEDEDILPGIT</sequence>
<gene>
    <name evidence="1" type="ORF">MM415B03380_0008</name>
</gene>